<dbReference type="RefSeq" id="XP_023628586.1">
    <property type="nucleotide sequence ID" value="XM_023772818.1"/>
</dbReference>
<dbReference type="AlphaFoldDB" id="A0A2D3VA89"/>
<dbReference type="EMBL" id="FJUY01000012">
    <property type="protein sequence ID" value="CZT21697.1"/>
    <property type="molecule type" value="Genomic_DNA"/>
</dbReference>
<protein>
    <submittedName>
        <fullName evidence="1">Uncharacterized protein</fullName>
    </submittedName>
</protein>
<organism evidence="1 2">
    <name type="scientific">Ramularia collo-cygni</name>
    <dbReference type="NCBI Taxonomy" id="112498"/>
    <lineage>
        <taxon>Eukaryota</taxon>
        <taxon>Fungi</taxon>
        <taxon>Dikarya</taxon>
        <taxon>Ascomycota</taxon>
        <taxon>Pezizomycotina</taxon>
        <taxon>Dothideomycetes</taxon>
        <taxon>Dothideomycetidae</taxon>
        <taxon>Mycosphaerellales</taxon>
        <taxon>Mycosphaerellaceae</taxon>
        <taxon>Ramularia</taxon>
    </lineage>
</organism>
<dbReference type="GeneID" id="35602677"/>
<reference evidence="1 2" key="1">
    <citation type="submission" date="2016-03" db="EMBL/GenBank/DDBJ databases">
        <authorList>
            <person name="Ploux O."/>
        </authorList>
    </citation>
    <scope>NUCLEOTIDE SEQUENCE [LARGE SCALE GENOMIC DNA]</scope>
    <source>
        <strain evidence="1 2">URUG2</strain>
    </source>
</reference>
<sequence length="148" mass="16182">MADVIGFLVRGVCAFIAGHKAEEAARAGELAVTGNQGRSLDLLAALNEEINSHPDFIDSEHPVTVEAMSHSNVGIANAVAYTVSVGNFTDVIEHHASNTFDEEGEHFFEFGVDFDCKPSRSQRTIPVASRWVLKYTAISLFVCWLKRS</sequence>
<evidence type="ECO:0000313" key="1">
    <source>
        <dbReference type="EMBL" id="CZT21697.1"/>
    </source>
</evidence>
<evidence type="ECO:0000313" key="2">
    <source>
        <dbReference type="Proteomes" id="UP000225277"/>
    </source>
</evidence>
<keyword evidence="2" id="KW-1185">Reference proteome</keyword>
<dbReference type="Proteomes" id="UP000225277">
    <property type="component" value="Unassembled WGS sequence"/>
</dbReference>
<gene>
    <name evidence="1" type="ORF">RCC_07562</name>
</gene>
<proteinExistence type="predicted"/>
<accession>A0A2D3VA89</accession>
<name>A0A2D3VA89_9PEZI</name>